<dbReference type="EMBL" id="CAXDID020000023">
    <property type="protein sequence ID" value="CAL5989330.1"/>
    <property type="molecule type" value="Genomic_DNA"/>
</dbReference>
<keyword evidence="1" id="KW-0472">Membrane</keyword>
<organism evidence="2 3">
    <name type="scientific">Hexamita inflata</name>
    <dbReference type="NCBI Taxonomy" id="28002"/>
    <lineage>
        <taxon>Eukaryota</taxon>
        <taxon>Metamonada</taxon>
        <taxon>Diplomonadida</taxon>
        <taxon>Hexamitidae</taxon>
        <taxon>Hexamitinae</taxon>
        <taxon>Hexamita</taxon>
    </lineage>
</organism>
<gene>
    <name evidence="2" type="ORF">HINF_LOCUS10812</name>
</gene>
<keyword evidence="1" id="KW-1133">Transmembrane helix</keyword>
<dbReference type="Proteomes" id="UP001642409">
    <property type="component" value="Unassembled WGS sequence"/>
</dbReference>
<reference evidence="2 3" key="1">
    <citation type="submission" date="2024-07" db="EMBL/GenBank/DDBJ databases">
        <authorList>
            <person name="Akdeniz Z."/>
        </authorList>
    </citation>
    <scope>NUCLEOTIDE SEQUENCE [LARGE SCALE GENOMIC DNA]</scope>
</reference>
<feature type="transmembrane region" description="Helical" evidence="1">
    <location>
        <begin position="522"/>
        <end position="550"/>
    </location>
</feature>
<accession>A0ABP1HCG2</accession>
<proteinExistence type="predicted"/>
<evidence type="ECO:0000256" key="1">
    <source>
        <dbReference type="SAM" id="Phobius"/>
    </source>
</evidence>
<keyword evidence="3" id="KW-1185">Reference proteome</keyword>
<protein>
    <submittedName>
        <fullName evidence="2">Uncharacterized protein</fullName>
    </submittedName>
</protein>
<sequence length="573" mass="64376">MIYLICIFSELTRAQKVDIFNCFTNLADINLFADTKNIIITLQTTNNQACDLPRGIKVSLQIDSLGVYEPYTYVKDYDYATTTTIYLKCSNAGCSSIPSSASGIIIIESKTKVTRIPAGSVRVQRGAAHNCFNDNDTYSEQYQGYIILGTTPTYNCVDDIASTVNGVLTLNTVNAAKIYVTYSDDSMSIFQDVSVQTEADVFVPTTTITDSSVYLRIRFTHPSISQNFNQSIGNDQITKDVKFIQFDLYFQVESLQPTSMVKVMQVTSNYYNLPGFPGAYQTLDLKVVGNGFLVQRSLGPNSASYNQELVNLGATSYVVEYIFSYADNARTDEFRVKLVARTTLPDSISFVNTPIQRTCEARFPNQNCSFVLQKLTTVDVSTLYSFMTFYYYAGTELVGNFSRMISTITDSCFSTGEANYDYHLQVLEIELNMNYKSQSCQLDKNDQIVVKILLANTSANTVIDTKTIDYVPGIQKYQVTGIVIVGHPEIRIQYIRDNQLMDVASITEYVIHEDNTIFIQEIYIVLKILGVNFGVVLVYLIWTFAIYPAIVRCRPVKVQKANYLISEDDGEVQ</sequence>
<name>A0ABP1HCG2_9EUKA</name>
<comment type="caution">
    <text evidence="2">The sequence shown here is derived from an EMBL/GenBank/DDBJ whole genome shotgun (WGS) entry which is preliminary data.</text>
</comment>
<keyword evidence="1" id="KW-0812">Transmembrane</keyword>
<evidence type="ECO:0000313" key="2">
    <source>
        <dbReference type="EMBL" id="CAL5989330.1"/>
    </source>
</evidence>
<evidence type="ECO:0000313" key="3">
    <source>
        <dbReference type="Proteomes" id="UP001642409"/>
    </source>
</evidence>